<dbReference type="SUPFAM" id="SSF52540">
    <property type="entry name" value="P-loop containing nucleoside triphosphate hydrolases"/>
    <property type="match status" value="2"/>
</dbReference>
<dbReference type="PANTHER" id="PTHR10799">
    <property type="entry name" value="SNF2/RAD54 HELICASE FAMILY"/>
    <property type="match status" value="1"/>
</dbReference>
<keyword evidence="3" id="KW-0175">Coiled coil</keyword>
<evidence type="ECO:0000256" key="2">
    <source>
        <dbReference type="PROSITE-ProRule" id="PRU00325"/>
    </source>
</evidence>
<evidence type="ECO:0000259" key="6">
    <source>
        <dbReference type="PROSITE" id="PS51194"/>
    </source>
</evidence>
<dbReference type="CDD" id="cd18793">
    <property type="entry name" value="SF2_C_SNF"/>
    <property type="match status" value="1"/>
</dbReference>
<dbReference type="SMART" id="SM00490">
    <property type="entry name" value="HELICc"/>
    <property type="match status" value="1"/>
</dbReference>
<dbReference type="InterPro" id="IPR049730">
    <property type="entry name" value="SNF2/RAD54-like_C"/>
</dbReference>
<accession>A0ABW0TV00</accession>
<gene>
    <name evidence="7" type="ORF">ACFPTP_00525</name>
</gene>
<dbReference type="RefSeq" id="WP_381441396.1">
    <property type="nucleotide sequence ID" value="NZ_JBHSNP010000002.1"/>
</dbReference>
<dbReference type="InterPro" id="IPR000330">
    <property type="entry name" value="SNF2_N"/>
</dbReference>
<dbReference type="Proteomes" id="UP001596071">
    <property type="component" value="Unassembled WGS sequence"/>
</dbReference>
<dbReference type="SMART" id="SM00487">
    <property type="entry name" value="DEXDc"/>
    <property type="match status" value="1"/>
</dbReference>
<dbReference type="Pfam" id="PF00271">
    <property type="entry name" value="Helicase_C"/>
    <property type="match status" value="1"/>
</dbReference>
<dbReference type="Pfam" id="PF08455">
    <property type="entry name" value="SNF2_assoc"/>
    <property type="match status" value="1"/>
</dbReference>
<dbReference type="EMBL" id="JBHSNP010000002">
    <property type="protein sequence ID" value="MFC5601749.1"/>
    <property type="molecule type" value="Genomic_DNA"/>
</dbReference>
<feature type="coiled-coil region" evidence="3">
    <location>
        <begin position="1003"/>
        <end position="1030"/>
    </location>
</feature>
<proteinExistence type="predicted"/>
<comment type="caution">
    <text evidence="7">The sequence shown here is derived from an EMBL/GenBank/DDBJ whole genome shotgun (WGS) entry which is preliminary data.</text>
</comment>
<dbReference type="PROSITE" id="PS51194">
    <property type="entry name" value="HELICASE_CTER"/>
    <property type="match status" value="1"/>
</dbReference>
<dbReference type="Gene3D" id="3.40.50.300">
    <property type="entry name" value="P-loop containing nucleotide triphosphate hydrolases"/>
    <property type="match status" value="1"/>
</dbReference>
<evidence type="ECO:0000256" key="3">
    <source>
        <dbReference type="SAM" id="Coils"/>
    </source>
</evidence>
<dbReference type="InterPro" id="IPR013663">
    <property type="entry name" value="Helicase_SWF/SNF/SWI_bac"/>
</dbReference>
<dbReference type="Pfam" id="PF04434">
    <property type="entry name" value="SWIM"/>
    <property type="match status" value="1"/>
</dbReference>
<feature type="domain" description="Helicase ATP-binding" evidence="5">
    <location>
        <begin position="606"/>
        <end position="769"/>
    </location>
</feature>
<dbReference type="Pfam" id="PF00176">
    <property type="entry name" value="SNF2-rel_dom"/>
    <property type="match status" value="1"/>
</dbReference>
<dbReference type="InterPro" id="IPR038718">
    <property type="entry name" value="SNF2-like_sf"/>
</dbReference>
<sequence>MSTQLTQKKIIDLCGTVSFKRGEMFNRAGKVTIEQSSDTHCKAIVAGKENFHVTIDLTDEEPRTQCSCPVLPFYKYKCQHVAAVMIAMIERKREQEPDLTEGLLSLFNERPRARGHQLHFENREVLGLRFTLKPVTMGKQLMLGIELTIAGIHVEDIRQFLKDVNEGQASSLTSAFAFDSEIHCFKREDEAVLQQLIDNNHEEGAFGHRSVGPDILRIPPSSWEKLLQLLSEATEVNLECEGKSGAFHLSEATLPVRFHFGKKPETGHVLTIDGLAYVQVLQAYDLVLCDGQLFQLSGEDCKRLADLKQMVETSGTRQLPISNEQIGFFIEKVVPGLRRIGEVQLDETVMDQLVKSPLKAKLYLDRVNNRLLASLEFQYDHIVLNPVTERDLPAGSVLVRDLEKEEAVLRLMEESSFATTDEGYLLHNEELEYEFLHHVLPKLQKLVQVYATTAIRNRIFRGHAKPRIRVKAHEDRTNWLEFKFEMDGIPDKQIREILEALEEKRKYYRLRNGSLLSLETREFEEIQRFLNEIPENLDDLEKGLNIPMVRGIRFLDAVGDDEMFSVEASARQFFDRLLNPGNYAEVPPSLETVLRDYQKTGFQWMKTIAEFGIGGVLADDMGLGKTLQSIAFILSVLPDIREKKRRVLIVCPSSLTYNWLSEFRKFAPEINAVVMDGSKKERAERQNDVEGKDVLITSYPLIRRDIQWYEKQDFQVIFFDEAQAFKNPFTQTARAVKRIHTDTRFALTGTPIENSEEELWSIFHVVFPELFMGLREYSELTTKAISRRVRPFLLRRMKEDVLGELPEKIESMESAELLPEQKKLYAAYLAKLRHDTLKHLDKDTIRRNKIKILAGLTRLRQICCHPALFVDGYKGSSAKFEQLKQLIEESKLAGRRVLIFSQFTKMLGIIGKELAMKGTPFFYLDGQTPSEERLELCNRFNAGERDVFLISLKAGGAGLNLTGADTVILYDLWWNPAVEEQAADRAHRMGQQQNVHVIKLVARGTIEDKMNELQEKKRNLIEEIIDSKDAANTTLTEDDIRELLEI</sequence>
<keyword evidence="2" id="KW-0479">Metal-binding</keyword>
<keyword evidence="2" id="KW-0862">Zinc</keyword>
<reference evidence="8" key="1">
    <citation type="journal article" date="2019" name="Int. J. Syst. Evol. Microbiol.">
        <title>The Global Catalogue of Microorganisms (GCM) 10K type strain sequencing project: providing services to taxonomists for standard genome sequencing and annotation.</title>
        <authorList>
            <consortium name="The Broad Institute Genomics Platform"/>
            <consortium name="The Broad Institute Genome Sequencing Center for Infectious Disease"/>
            <person name="Wu L."/>
            <person name="Ma J."/>
        </authorList>
    </citation>
    <scope>NUCLEOTIDE SEQUENCE [LARGE SCALE GENOMIC DNA]</scope>
    <source>
        <strain evidence="8">KACC 11299</strain>
    </source>
</reference>
<feature type="domain" description="Helicase C-terminal" evidence="6">
    <location>
        <begin position="882"/>
        <end position="1041"/>
    </location>
</feature>
<evidence type="ECO:0000313" key="8">
    <source>
        <dbReference type="Proteomes" id="UP001596071"/>
    </source>
</evidence>
<dbReference type="PROSITE" id="PS50966">
    <property type="entry name" value="ZF_SWIM"/>
    <property type="match status" value="1"/>
</dbReference>
<protein>
    <submittedName>
        <fullName evidence="7">SNF2 helicase associated domain-containing protein</fullName>
    </submittedName>
</protein>
<dbReference type="InterPro" id="IPR014001">
    <property type="entry name" value="Helicase_ATP-bd"/>
</dbReference>
<evidence type="ECO:0000313" key="7">
    <source>
        <dbReference type="EMBL" id="MFC5601749.1"/>
    </source>
</evidence>
<keyword evidence="1" id="KW-0378">Hydrolase</keyword>
<evidence type="ECO:0000259" key="4">
    <source>
        <dbReference type="PROSITE" id="PS50966"/>
    </source>
</evidence>
<evidence type="ECO:0000256" key="1">
    <source>
        <dbReference type="ARBA" id="ARBA00022801"/>
    </source>
</evidence>
<dbReference type="Gene3D" id="3.40.50.10810">
    <property type="entry name" value="Tandem AAA-ATPase domain"/>
    <property type="match status" value="1"/>
</dbReference>
<dbReference type="PROSITE" id="PS51192">
    <property type="entry name" value="HELICASE_ATP_BIND_1"/>
    <property type="match status" value="1"/>
</dbReference>
<evidence type="ECO:0000259" key="5">
    <source>
        <dbReference type="PROSITE" id="PS51192"/>
    </source>
</evidence>
<feature type="domain" description="SWIM-type" evidence="4">
    <location>
        <begin position="51"/>
        <end position="89"/>
    </location>
</feature>
<organism evidence="7 8">
    <name type="scientific">Sporosarcina koreensis</name>
    <dbReference type="NCBI Taxonomy" id="334735"/>
    <lineage>
        <taxon>Bacteria</taxon>
        <taxon>Bacillati</taxon>
        <taxon>Bacillota</taxon>
        <taxon>Bacilli</taxon>
        <taxon>Bacillales</taxon>
        <taxon>Caryophanaceae</taxon>
        <taxon>Sporosarcina</taxon>
    </lineage>
</organism>
<keyword evidence="8" id="KW-1185">Reference proteome</keyword>
<keyword evidence="2" id="KW-0863">Zinc-finger</keyword>
<dbReference type="InterPro" id="IPR027417">
    <property type="entry name" value="P-loop_NTPase"/>
</dbReference>
<dbReference type="InterPro" id="IPR007527">
    <property type="entry name" value="Znf_SWIM"/>
</dbReference>
<dbReference type="InterPro" id="IPR001650">
    <property type="entry name" value="Helicase_C-like"/>
</dbReference>
<name>A0ABW0TV00_9BACL</name>